<dbReference type="RefSeq" id="XP_024732309.1">
    <property type="nucleotide sequence ID" value="XM_024887881.1"/>
</dbReference>
<dbReference type="Proteomes" id="UP000235371">
    <property type="component" value="Unassembled WGS sequence"/>
</dbReference>
<dbReference type="AlphaFoldDB" id="A0A2J6SXA6"/>
<name>A0A2J6SXA6_9HELO</name>
<organism evidence="2 3">
    <name type="scientific">Hyaloscypha bicolor E</name>
    <dbReference type="NCBI Taxonomy" id="1095630"/>
    <lineage>
        <taxon>Eukaryota</taxon>
        <taxon>Fungi</taxon>
        <taxon>Dikarya</taxon>
        <taxon>Ascomycota</taxon>
        <taxon>Pezizomycotina</taxon>
        <taxon>Leotiomycetes</taxon>
        <taxon>Helotiales</taxon>
        <taxon>Hyaloscyphaceae</taxon>
        <taxon>Hyaloscypha</taxon>
        <taxon>Hyaloscypha bicolor</taxon>
    </lineage>
</organism>
<keyword evidence="3" id="KW-1185">Reference proteome</keyword>
<evidence type="ECO:0000256" key="1">
    <source>
        <dbReference type="SAM" id="MobiDB-lite"/>
    </source>
</evidence>
<sequence>MVELDSKQDWRFRNSPLVIAKSKIRFFPQQYRAPNSCPKMPLSTPAGTVGPARTALLLKYIRRHHFCPLRNWQARLYRAFVNWAGDLQIQQVEDKLGRGTHWALREFSNLRFQLQTIQFQFVGTEQKGDFLKGFFLSQMRIMRSNHDSSNRGDLTSWTKSSAHTSKKTLLNVRADGVAEPHTKDWLSKRWLWQSSSIDVPLKYREGERLRAQKEAVAVLERENESPVVSRAPGALVLLTQVVIVSVAIDVEAQPDLEILLDSETSIPWTTTTTTRRIVNVSILQKPDLPATSDSTMQLNIRINNCIMAIAQSQGQSDDSEGYRTLLNLSTPERTHTK</sequence>
<dbReference type="GeneID" id="36595957"/>
<reference evidence="2 3" key="1">
    <citation type="submission" date="2016-04" db="EMBL/GenBank/DDBJ databases">
        <title>A degradative enzymes factory behind the ericoid mycorrhizal symbiosis.</title>
        <authorList>
            <consortium name="DOE Joint Genome Institute"/>
            <person name="Martino E."/>
            <person name="Morin E."/>
            <person name="Grelet G."/>
            <person name="Kuo A."/>
            <person name="Kohler A."/>
            <person name="Daghino S."/>
            <person name="Barry K."/>
            <person name="Choi C."/>
            <person name="Cichocki N."/>
            <person name="Clum A."/>
            <person name="Copeland A."/>
            <person name="Hainaut M."/>
            <person name="Haridas S."/>
            <person name="Labutti K."/>
            <person name="Lindquist E."/>
            <person name="Lipzen A."/>
            <person name="Khouja H.-R."/>
            <person name="Murat C."/>
            <person name="Ohm R."/>
            <person name="Olson A."/>
            <person name="Spatafora J."/>
            <person name="Veneault-Fourrey C."/>
            <person name="Henrissat B."/>
            <person name="Grigoriev I."/>
            <person name="Martin F."/>
            <person name="Perotto S."/>
        </authorList>
    </citation>
    <scope>NUCLEOTIDE SEQUENCE [LARGE SCALE GENOMIC DNA]</scope>
    <source>
        <strain evidence="2 3">E</strain>
    </source>
</reference>
<dbReference type="InParanoid" id="A0A2J6SXA6"/>
<dbReference type="EMBL" id="KZ613855">
    <property type="protein sequence ID" value="PMD55405.1"/>
    <property type="molecule type" value="Genomic_DNA"/>
</dbReference>
<evidence type="ECO:0000313" key="3">
    <source>
        <dbReference type="Proteomes" id="UP000235371"/>
    </source>
</evidence>
<accession>A0A2J6SXA6</accession>
<protein>
    <submittedName>
        <fullName evidence="2">Uncharacterized protein</fullName>
    </submittedName>
</protein>
<evidence type="ECO:0000313" key="2">
    <source>
        <dbReference type="EMBL" id="PMD55405.1"/>
    </source>
</evidence>
<feature type="region of interest" description="Disordered" evidence="1">
    <location>
        <begin position="316"/>
        <end position="337"/>
    </location>
</feature>
<proteinExistence type="predicted"/>
<gene>
    <name evidence="2" type="ORF">K444DRAFT_695499</name>
</gene>